<gene>
    <name evidence="1" type="ORF">PIIN_07546</name>
</gene>
<sequence>MATHILGRMLGRTPYTDKWHLTNDLCTIRDKITNQKQFALYANRAWQLRGKHEGSGRIRSRELLKLARQLKDRLNQCPLDSSLACHNTCKEIIKEEFQHLNALKLRSTAEQTKDEGDERAAIDQDLEALERLIQQMTSANQATPLRELIIRSMDDVTLQPIRITERYTQYSEVVRHLRKHHDIEEAEIWVRRENQHTWTKSGYRWFPVDNPEPIGDCTLDFISAKHRALYVVVLVDQGGDEFPVALDIKRQGTSEECCTPRCGNLENHLEAVWPTRDVRFAYKIDAPNDDSVAILGRVFDTSSLIKYTHQLCFKCWPRP</sequence>
<evidence type="ECO:0000313" key="2">
    <source>
        <dbReference type="Proteomes" id="UP000007148"/>
    </source>
</evidence>
<reference evidence="1 2" key="1">
    <citation type="journal article" date="2011" name="PLoS Pathog.">
        <title>Endophytic Life Strategies Decoded by Genome and Transcriptome Analyses of the Mutualistic Root Symbiont Piriformospora indica.</title>
        <authorList>
            <person name="Zuccaro A."/>
            <person name="Lahrmann U."/>
            <person name="Guldener U."/>
            <person name="Langen G."/>
            <person name="Pfiffi S."/>
            <person name="Biedenkopf D."/>
            <person name="Wong P."/>
            <person name="Samans B."/>
            <person name="Grimm C."/>
            <person name="Basiewicz M."/>
            <person name="Murat C."/>
            <person name="Martin F."/>
            <person name="Kogel K.H."/>
        </authorList>
    </citation>
    <scope>NUCLEOTIDE SEQUENCE [LARGE SCALE GENOMIC DNA]</scope>
    <source>
        <strain evidence="1 2">DSM 11827</strain>
    </source>
</reference>
<dbReference type="InParanoid" id="G4TQK1"/>
<dbReference type="HOGENOM" id="CLU_871893_0_0_1"/>
<dbReference type="Proteomes" id="UP000007148">
    <property type="component" value="Unassembled WGS sequence"/>
</dbReference>
<proteinExistence type="predicted"/>
<organism evidence="1 2">
    <name type="scientific">Serendipita indica (strain DSM 11827)</name>
    <name type="common">Root endophyte fungus</name>
    <name type="synonym">Piriformospora indica</name>
    <dbReference type="NCBI Taxonomy" id="1109443"/>
    <lineage>
        <taxon>Eukaryota</taxon>
        <taxon>Fungi</taxon>
        <taxon>Dikarya</taxon>
        <taxon>Basidiomycota</taxon>
        <taxon>Agaricomycotina</taxon>
        <taxon>Agaricomycetes</taxon>
        <taxon>Sebacinales</taxon>
        <taxon>Serendipitaceae</taxon>
        <taxon>Serendipita</taxon>
    </lineage>
</organism>
<dbReference type="AlphaFoldDB" id="G4TQK1"/>
<dbReference type="EMBL" id="CAFZ01000237">
    <property type="protein sequence ID" value="CCA73594.1"/>
    <property type="molecule type" value="Genomic_DNA"/>
</dbReference>
<evidence type="ECO:0000313" key="1">
    <source>
        <dbReference type="EMBL" id="CCA73594.1"/>
    </source>
</evidence>
<keyword evidence="2" id="KW-1185">Reference proteome</keyword>
<protein>
    <submittedName>
        <fullName evidence="1">Uncharacterized protein</fullName>
    </submittedName>
</protein>
<name>G4TQK1_SERID</name>
<dbReference type="OrthoDB" id="3295905at2759"/>
<comment type="caution">
    <text evidence="1">The sequence shown here is derived from an EMBL/GenBank/DDBJ whole genome shotgun (WGS) entry which is preliminary data.</text>
</comment>
<accession>G4TQK1</accession>